<reference evidence="1 2" key="1">
    <citation type="submission" date="2015-01" db="EMBL/GenBank/DDBJ databases">
        <title>Evolution of Trichinella species and genotypes.</title>
        <authorList>
            <person name="Korhonen P.K."/>
            <person name="Edoardo P."/>
            <person name="Giuseppe L.R."/>
            <person name="Gasser R.B."/>
        </authorList>
    </citation>
    <scope>NUCLEOTIDE SEQUENCE [LARGE SCALE GENOMIC DNA]</scope>
    <source>
        <strain evidence="1">ISS470</strain>
    </source>
</reference>
<evidence type="ECO:0000313" key="1">
    <source>
        <dbReference type="EMBL" id="KRY63404.1"/>
    </source>
</evidence>
<dbReference type="AlphaFoldDB" id="A0A0V1DPC0"/>
<evidence type="ECO:0000313" key="2">
    <source>
        <dbReference type="Proteomes" id="UP000054995"/>
    </source>
</evidence>
<keyword evidence="2" id="KW-1185">Reference proteome</keyword>
<sequence>MSPTIPRELWGYWLVHIVVPPMGLKTPSAP</sequence>
<comment type="caution">
    <text evidence="1">The sequence shown here is derived from an EMBL/GenBank/DDBJ whole genome shotgun (WGS) entry which is preliminary data.</text>
</comment>
<name>A0A0V1DPC0_TRIPS</name>
<gene>
    <name evidence="1" type="ORF">T4D_898</name>
</gene>
<proteinExistence type="predicted"/>
<dbReference type="Proteomes" id="UP000054995">
    <property type="component" value="Unassembled WGS sequence"/>
</dbReference>
<protein>
    <submittedName>
        <fullName evidence="1">Uncharacterized protein</fullName>
    </submittedName>
</protein>
<dbReference type="EMBL" id="JYDT01002353">
    <property type="protein sequence ID" value="KRY63404.1"/>
    <property type="molecule type" value="Genomic_DNA"/>
</dbReference>
<accession>A0A0V1DPC0</accession>
<organism evidence="1 2">
    <name type="scientific">Trichinella pseudospiralis</name>
    <name type="common">Parasitic roundworm</name>
    <dbReference type="NCBI Taxonomy" id="6337"/>
    <lineage>
        <taxon>Eukaryota</taxon>
        <taxon>Metazoa</taxon>
        <taxon>Ecdysozoa</taxon>
        <taxon>Nematoda</taxon>
        <taxon>Enoplea</taxon>
        <taxon>Dorylaimia</taxon>
        <taxon>Trichinellida</taxon>
        <taxon>Trichinellidae</taxon>
        <taxon>Trichinella</taxon>
    </lineage>
</organism>